<sequence length="608" mass="68834">MKNALKWLLTVAMGLLLLAVLLITHTSHFKPLRLDWFYMRTFAQFALDSPEMLSSMRVLPSWADFYGGRLDDVSVAQDAKAMRRLKEDLVTLDSYDRSGLDRDGKLSYDTLHYYMRIQAEGEPYLYHAFPLNQMAGVQVTLPEFMVQVHQIGTRGEAEDYVARLEAFPRKFAQLLDKAKYSEAKGIFPPRFMVDKVLKQMSDFVAVPPQQNTLYVNMREKLAKIPAGSMDDASRQRLLSRTADALANRVYPAYGTLITHFKQLQGKVKDNHGAWSLPDGDAYYAWAVRLHTTTRLTPQQVHALGLSEVARVGAEMDEILKQQGLTEGSIGARVQQLASNPEQKYPGTEEGKKAMLTQYQAILDEINQGVDSAFEIRPKLGVEVRQVPPESQDAAPGAYYMPGAFDGSRPGIFYANMRTPGETPKFAMRTLAYHEGIPGHHFQIQIAQELQGVPFFRKVIPFTAYQEGWALYAERLASELGFQKTPMDNLGRLRDEMLRATRLVVDSGIHYKHWTREQAITYMMDNTGMAEGDVIAEVERYFVDPGQALAYKVGMLKILALREQAREELGVKFDLKQFHNEVLSHGALPLTVLERLINEWIAQKKRGDA</sequence>
<dbReference type="PANTHER" id="PTHR33361:SF2">
    <property type="entry name" value="DUF885 DOMAIN-CONTAINING PROTEIN"/>
    <property type="match status" value="1"/>
</dbReference>
<protein>
    <submittedName>
        <fullName evidence="1">DUF885 family protein</fullName>
    </submittedName>
</protein>
<evidence type="ECO:0000313" key="1">
    <source>
        <dbReference type="EMBL" id="MRV73979.1"/>
    </source>
</evidence>
<dbReference type="RefSeq" id="WP_154377083.1">
    <property type="nucleotide sequence ID" value="NZ_WKJJ01000012.1"/>
</dbReference>
<name>A0A7X2LVJ4_9BURK</name>
<evidence type="ECO:0000313" key="2">
    <source>
        <dbReference type="Proteomes" id="UP000446768"/>
    </source>
</evidence>
<dbReference type="AlphaFoldDB" id="A0A7X2LVJ4"/>
<dbReference type="Proteomes" id="UP000446768">
    <property type="component" value="Unassembled WGS sequence"/>
</dbReference>
<comment type="caution">
    <text evidence="1">The sequence shown here is derived from an EMBL/GenBank/DDBJ whole genome shotgun (WGS) entry which is preliminary data.</text>
</comment>
<accession>A0A7X2LVJ4</accession>
<reference evidence="1 2" key="1">
    <citation type="submission" date="2019-11" db="EMBL/GenBank/DDBJ databases">
        <title>Novel species isolated from a subtropical stream in China.</title>
        <authorList>
            <person name="Lu H."/>
        </authorList>
    </citation>
    <scope>NUCLEOTIDE SEQUENCE [LARGE SCALE GENOMIC DNA]</scope>
    <source>
        <strain evidence="1 2">FT92W</strain>
    </source>
</reference>
<dbReference type="PANTHER" id="PTHR33361">
    <property type="entry name" value="GLR0591 PROTEIN"/>
    <property type="match status" value="1"/>
</dbReference>
<gene>
    <name evidence="1" type="ORF">GJ700_19915</name>
</gene>
<proteinExistence type="predicted"/>
<dbReference type="InterPro" id="IPR010281">
    <property type="entry name" value="DUF885"/>
</dbReference>
<dbReference type="Pfam" id="PF05960">
    <property type="entry name" value="DUF885"/>
    <property type="match status" value="1"/>
</dbReference>
<dbReference type="EMBL" id="WKJJ01000012">
    <property type="protein sequence ID" value="MRV73979.1"/>
    <property type="molecule type" value="Genomic_DNA"/>
</dbReference>
<keyword evidence="2" id="KW-1185">Reference proteome</keyword>
<organism evidence="1 2">
    <name type="scientific">Pseudoduganella rivuli</name>
    <dbReference type="NCBI Taxonomy" id="2666085"/>
    <lineage>
        <taxon>Bacteria</taxon>
        <taxon>Pseudomonadati</taxon>
        <taxon>Pseudomonadota</taxon>
        <taxon>Betaproteobacteria</taxon>
        <taxon>Burkholderiales</taxon>
        <taxon>Oxalobacteraceae</taxon>
        <taxon>Telluria group</taxon>
        <taxon>Pseudoduganella</taxon>
    </lineage>
</organism>